<name>A0ABN6WU34_9BACT</name>
<accession>A0ABN6WU34</accession>
<dbReference type="EMBL" id="AP027370">
    <property type="protein sequence ID" value="BDY11822.1"/>
    <property type="molecule type" value="Genomic_DNA"/>
</dbReference>
<evidence type="ECO:0000313" key="2">
    <source>
        <dbReference type="Proteomes" id="UP001321445"/>
    </source>
</evidence>
<evidence type="ECO:0000313" key="1">
    <source>
        <dbReference type="EMBL" id="BDY11822.1"/>
    </source>
</evidence>
<keyword evidence="2" id="KW-1185">Reference proteome</keyword>
<protein>
    <submittedName>
        <fullName evidence="1">Uncharacterized protein</fullName>
    </submittedName>
</protein>
<organism evidence="1 2">
    <name type="scientific">Hydrogenimonas cancrithermarum</name>
    <dbReference type="NCBI Taxonomy" id="2993563"/>
    <lineage>
        <taxon>Bacteria</taxon>
        <taxon>Pseudomonadati</taxon>
        <taxon>Campylobacterota</taxon>
        <taxon>Epsilonproteobacteria</taxon>
        <taxon>Campylobacterales</taxon>
        <taxon>Hydrogenimonadaceae</taxon>
        <taxon>Hydrogenimonas</taxon>
    </lineage>
</organism>
<proteinExistence type="predicted"/>
<reference evidence="1 2" key="1">
    <citation type="submission" date="2023-03" db="EMBL/GenBank/DDBJ databases">
        <title>Description of Hydrogenimonas sp. ISO32.</title>
        <authorList>
            <person name="Mino S."/>
            <person name="Fukazawa S."/>
            <person name="Sawabe T."/>
        </authorList>
    </citation>
    <scope>NUCLEOTIDE SEQUENCE [LARGE SCALE GENOMIC DNA]</scope>
    <source>
        <strain evidence="1 2">ISO32</strain>
    </source>
</reference>
<sequence>MELEYEENRWSTTLYRVFGKFPEEYFAIVTIYQPKGIIEIEIGDCKIEL</sequence>
<dbReference type="Proteomes" id="UP001321445">
    <property type="component" value="Chromosome"/>
</dbReference>
<gene>
    <name evidence="1" type="ORF">HCR_01340</name>
</gene>